<keyword evidence="3" id="KW-1185">Reference proteome</keyword>
<gene>
    <name evidence="2" type="ORF">PSQ90_15330</name>
</gene>
<dbReference type="Gene3D" id="1.20.1270.210">
    <property type="match status" value="1"/>
</dbReference>
<organism evidence="2 3">
    <name type="scientific">Devosia rhodophyticola</name>
    <dbReference type="NCBI Taxonomy" id="3026423"/>
    <lineage>
        <taxon>Bacteria</taxon>
        <taxon>Pseudomonadati</taxon>
        <taxon>Pseudomonadota</taxon>
        <taxon>Alphaproteobacteria</taxon>
        <taxon>Hyphomicrobiales</taxon>
        <taxon>Devosiaceae</taxon>
        <taxon>Devosia</taxon>
    </lineage>
</organism>
<evidence type="ECO:0000313" key="2">
    <source>
        <dbReference type="EMBL" id="WDR05619.1"/>
    </source>
</evidence>
<proteinExistence type="predicted"/>
<sequence length="412" mass="44473">MPISKIIGGLFARNTKSEPMSPVSQADPLAGLLLGFAPTIAGPSVTPQNAMRAPAVASAIQLISETVGTLPTKVFKRTSGGKEADAKHGAYRLVHDEANDWTNAAQLRTQLTADALKYDQGGFALANRVNGGVVEFIRLDPANVAIKADDAGEPTYLVGKGSKQKTYGFRDILHIQAFDGVAPIKRARDAIGLSLALEEYAARLFRNDARPSTVLVLPERMPGGDNSTALQNMMASWTATHGGSANSGKPAIVPAGSQIVTLSNTATDAQFEQMRRFQTEEIARAFRVPPTMLFDLSRATWSNSEEMWQQFLTMTLRPWLDAWQWAYARVLLTPEERADHYIEFVTDDLLTVSHAARAESYAKYRAMGAVTANEVRAGLNLPALPGGDRLENPNITPGAANSDAPKPDQEAA</sequence>
<evidence type="ECO:0000256" key="1">
    <source>
        <dbReference type="SAM" id="MobiDB-lite"/>
    </source>
</evidence>
<evidence type="ECO:0000313" key="3">
    <source>
        <dbReference type="Proteomes" id="UP001222118"/>
    </source>
</evidence>
<dbReference type="NCBIfam" id="TIGR01537">
    <property type="entry name" value="portal_HK97"/>
    <property type="match status" value="1"/>
</dbReference>
<dbReference type="Gene3D" id="3.30.1120.70">
    <property type="match status" value="1"/>
</dbReference>
<dbReference type="Gene3D" id="3.40.140.120">
    <property type="match status" value="1"/>
</dbReference>
<dbReference type="Proteomes" id="UP001222118">
    <property type="component" value="Chromosome"/>
</dbReference>
<accession>A0ABY7YXJ3</accession>
<dbReference type="RefSeq" id="WP_282211137.1">
    <property type="nucleotide sequence ID" value="NZ_CP118247.1"/>
</dbReference>
<reference evidence="2 3" key="1">
    <citation type="submission" date="2023-02" db="EMBL/GenBank/DDBJ databases">
        <title>Devosia chondri sp. nov., isolated from the phycosphere of marine algae.</title>
        <authorList>
            <person name="Kim J.M."/>
            <person name="Lee J.K."/>
            <person name="Choi B.J."/>
            <person name="Bayburt H."/>
            <person name="Jeon C.O."/>
        </authorList>
    </citation>
    <scope>NUCLEOTIDE SEQUENCE [LARGE SCALE GENOMIC DNA]</scope>
    <source>
        <strain evidence="2 3">G2-5</strain>
    </source>
</reference>
<feature type="region of interest" description="Disordered" evidence="1">
    <location>
        <begin position="383"/>
        <end position="412"/>
    </location>
</feature>
<dbReference type="InterPro" id="IPR006944">
    <property type="entry name" value="Phage/GTA_portal"/>
</dbReference>
<protein>
    <submittedName>
        <fullName evidence="2">Phage portal protein</fullName>
    </submittedName>
</protein>
<dbReference type="Pfam" id="PF04860">
    <property type="entry name" value="Phage_portal"/>
    <property type="match status" value="1"/>
</dbReference>
<name>A0ABY7YXJ3_9HYPH</name>
<dbReference type="InterPro" id="IPR006427">
    <property type="entry name" value="Portal_HK97"/>
</dbReference>
<dbReference type="EMBL" id="CP118247">
    <property type="protein sequence ID" value="WDR05619.1"/>
    <property type="molecule type" value="Genomic_DNA"/>
</dbReference>